<dbReference type="GO" id="GO:0009055">
    <property type="term" value="F:electron transfer activity"/>
    <property type="evidence" value="ECO:0007669"/>
    <property type="project" value="InterPro"/>
</dbReference>
<evidence type="ECO:0000313" key="3">
    <source>
        <dbReference type="Proteomes" id="UP000469424"/>
    </source>
</evidence>
<dbReference type="GO" id="GO:0010181">
    <property type="term" value="F:FMN binding"/>
    <property type="evidence" value="ECO:0007669"/>
    <property type="project" value="InterPro"/>
</dbReference>
<reference evidence="2 3" key="1">
    <citation type="submission" date="2019-08" db="EMBL/GenBank/DDBJ databases">
        <title>In-depth cultivation of the pig gut microbiome towards novel bacterial diversity and tailored functional studies.</title>
        <authorList>
            <person name="Wylensek D."/>
            <person name="Hitch T.C.A."/>
            <person name="Clavel T."/>
        </authorList>
    </citation>
    <scope>NUCLEOTIDE SEQUENCE [LARGE SCALE GENOMIC DNA]</scope>
    <source>
        <strain evidence="2 3">WCA-MUC-591-APC-4B</strain>
    </source>
</reference>
<feature type="domain" description="Flavodoxin-like" evidence="1">
    <location>
        <begin position="5"/>
        <end position="181"/>
    </location>
</feature>
<keyword evidence="3" id="KW-1185">Reference proteome</keyword>
<dbReference type="GO" id="GO:0016651">
    <property type="term" value="F:oxidoreductase activity, acting on NAD(P)H"/>
    <property type="evidence" value="ECO:0007669"/>
    <property type="project" value="UniProtKB-ARBA"/>
</dbReference>
<sequence length="181" mass="20641">MNKKAIVLYTSKRGATQQYAEWIAQSLECECAALKDFDKETIPEYDLIIYGSWLRGSGIVDFDKIEPYLEGSKDHTILFVTGVSEYNPQNYLQICEINFDGRENMDRMQLFFCPGRYDPAQVKGLDRMLMAVAKKVLKSGQTAEDGGAAMKMIRNIEEGVDLVDRKYIDPILNAAHRIQNR</sequence>
<dbReference type="PANTHER" id="PTHR38030">
    <property type="entry name" value="PROTOPORPHYRINOGEN IX DEHYDROGENASE [MENAQUINONE]"/>
    <property type="match status" value="1"/>
</dbReference>
<organism evidence="2 3">
    <name type="scientific">Mogibacterium kristiansenii</name>
    <dbReference type="NCBI Taxonomy" id="2606708"/>
    <lineage>
        <taxon>Bacteria</taxon>
        <taxon>Bacillati</taxon>
        <taxon>Bacillota</taxon>
        <taxon>Clostridia</taxon>
        <taxon>Peptostreptococcales</taxon>
        <taxon>Anaerovoracaceae</taxon>
        <taxon>Mogibacterium</taxon>
    </lineage>
</organism>
<dbReference type="AlphaFoldDB" id="A0A6N7XJS3"/>
<protein>
    <recommendedName>
        <fullName evidence="1">Flavodoxin-like domain-containing protein</fullName>
    </recommendedName>
</protein>
<dbReference type="InterPro" id="IPR052200">
    <property type="entry name" value="Protoporphyrinogen_IX_DH"/>
</dbReference>
<dbReference type="PROSITE" id="PS00201">
    <property type="entry name" value="FLAVODOXIN"/>
    <property type="match status" value="1"/>
</dbReference>
<dbReference type="InterPro" id="IPR029039">
    <property type="entry name" value="Flavoprotein-like_sf"/>
</dbReference>
<dbReference type="PANTHER" id="PTHR38030:SF2">
    <property type="entry name" value="PROTOPORPHYRINOGEN IX DEHYDROGENASE [QUINONE]"/>
    <property type="match status" value="1"/>
</dbReference>
<dbReference type="Pfam" id="PF12724">
    <property type="entry name" value="Flavodoxin_5"/>
    <property type="match status" value="1"/>
</dbReference>
<dbReference type="SUPFAM" id="SSF52218">
    <property type="entry name" value="Flavoproteins"/>
    <property type="match status" value="1"/>
</dbReference>
<dbReference type="InterPro" id="IPR008254">
    <property type="entry name" value="Flavodoxin/NO_synth"/>
</dbReference>
<dbReference type="Gene3D" id="3.40.50.360">
    <property type="match status" value="1"/>
</dbReference>
<dbReference type="GO" id="GO:0070819">
    <property type="term" value="F:menaquinone-dependent protoporphyrinogen oxidase activity"/>
    <property type="evidence" value="ECO:0007669"/>
    <property type="project" value="TreeGrafter"/>
</dbReference>
<dbReference type="InterPro" id="IPR026816">
    <property type="entry name" value="Flavodoxin_dom"/>
</dbReference>
<dbReference type="EMBL" id="VUNA01000001">
    <property type="protein sequence ID" value="MST69851.1"/>
    <property type="molecule type" value="Genomic_DNA"/>
</dbReference>
<name>A0A6N7XJS3_9FIRM</name>
<comment type="caution">
    <text evidence="2">The sequence shown here is derived from an EMBL/GenBank/DDBJ whole genome shotgun (WGS) entry which is preliminary data.</text>
</comment>
<proteinExistence type="predicted"/>
<dbReference type="GO" id="GO:0006783">
    <property type="term" value="P:heme biosynthetic process"/>
    <property type="evidence" value="ECO:0007669"/>
    <property type="project" value="TreeGrafter"/>
</dbReference>
<dbReference type="PROSITE" id="PS50902">
    <property type="entry name" value="FLAVODOXIN_LIKE"/>
    <property type="match status" value="1"/>
</dbReference>
<accession>A0A6N7XJS3</accession>
<gene>
    <name evidence="2" type="ORF">FYJ65_00605</name>
</gene>
<dbReference type="Proteomes" id="UP000469424">
    <property type="component" value="Unassembled WGS sequence"/>
</dbReference>
<evidence type="ECO:0000313" key="2">
    <source>
        <dbReference type="EMBL" id="MST69851.1"/>
    </source>
</evidence>
<dbReference type="InterPro" id="IPR001226">
    <property type="entry name" value="Flavodoxin_CS"/>
</dbReference>
<dbReference type="RefSeq" id="WP_154553409.1">
    <property type="nucleotide sequence ID" value="NZ_JAQXUZ010000004.1"/>
</dbReference>
<evidence type="ECO:0000259" key="1">
    <source>
        <dbReference type="PROSITE" id="PS50902"/>
    </source>
</evidence>